<dbReference type="PATRIC" id="fig|1235786.3.peg.135"/>
<dbReference type="AlphaFoldDB" id="R9HQP2"/>
<protein>
    <recommendedName>
        <fullName evidence="3">KAP NTPase domain-containing protein</fullName>
    </recommendedName>
</protein>
<evidence type="ECO:0000313" key="1">
    <source>
        <dbReference type="EMBL" id="EOS06164.1"/>
    </source>
</evidence>
<comment type="caution">
    <text evidence="1">The sequence shown here is derived from an EMBL/GenBank/DDBJ whole genome shotgun (WGS) entry which is preliminary data.</text>
</comment>
<dbReference type="HOGENOM" id="CLU_433917_0_0_10"/>
<proteinExistence type="predicted"/>
<gene>
    <name evidence="1" type="ORF">C800_00119</name>
</gene>
<organism evidence="1 2">
    <name type="scientific">Phocaeicola vulgatus dnLKV7</name>
    <dbReference type="NCBI Taxonomy" id="1235786"/>
    <lineage>
        <taxon>Bacteria</taxon>
        <taxon>Pseudomonadati</taxon>
        <taxon>Bacteroidota</taxon>
        <taxon>Bacteroidia</taxon>
        <taxon>Bacteroidales</taxon>
        <taxon>Bacteroidaceae</taxon>
        <taxon>Phocaeicola</taxon>
    </lineage>
</organism>
<evidence type="ECO:0008006" key="3">
    <source>
        <dbReference type="Google" id="ProtNLM"/>
    </source>
</evidence>
<dbReference type="Proteomes" id="UP000014151">
    <property type="component" value="Unassembled WGS sequence"/>
</dbReference>
<sequence length="535" mass="62853">MLFREVSIVCFCTFAKNIYNMADINTFLEFAESLKLVRRANLEKEGKTIIEKIYTDLLPNNGVINKVNLPRTTIVVGRKGTGKSTIFYKSQMDLDKNGENITVYIDTKSLYDNSTPSLSKELEKSEQSRELIKYLIYSNLLKEIIVRTKEKIKRRLNENKIISFFGINEEKIDYINHELENIQDSIDKVFKTLDVSLTTIYKNSSEKSTENKIAASASVNIENVGGSIEGSTKQNSVLKREFENTLITYLDIKKCFIDNLIRIRNIIDVKNVFIYLDDFSEIDKEAQALFIDWFIAPVNNLSEDFVKFKIATYPNRFYYGKLDNGKIDEISLDFFDAFYHYEKDLNETDISKMEYLALDYTKRLLKNRLDVYFPDNGWNVFFDMPEEDLYHLLFRISMNMPRKIGYVLSFCYESCLIHGKKITTAALENAALRYYTDIIEKYFIVNEFVCKPFDDKISEEHHYEMMRKIIDRELLNQKVIKRRKNNYTCMFVVNQEFSNLLSNLELNGFISTYNKIKENSNFYTVYCIDYAKNTN</sequence>
<name>R9HQP2_PHOVU</name>
<accession>R9HQP2</accession>
<evidence type="ECO:0000313" key="2">
    <source>
        <dbReference type="Proteomes" id="UP000014151"/>
    </source>
</evidence>
<dbReference type="EMBL" id="ASSN01000002">
    <property type="protein sequence ID" value="EOS06164.1"/>
    <property type="molecule type" value="Genomic_DNA"/>
</dbReference>
<reference evidence="1 2" key="1">
    <citation type="submission" date="2013-04" db="EMBL/GenBank/DDBJ databases">
        <title>The Genome Sequence of Bacteroides vulgatus dnLKV7.</title>
        <authorList>
            <consortium name="The Broad Institute Genomics Platform"/>
            <consortium name="The Broad Institute Genome Sequencing Center for Infectious Disease"/>
            <person name="Earl A."/>
            <person name="Xavier R."/>
            <person name="Kuhn K."/>
            <person name="Stappenbeck T."/>
            <person name="Walker B."/>
            <person name="Young S."/>
            <person name="Zeng Q."/>
            <person name="Gargeya S."/>
            <person name="Fitzgerald M."/>
            <person name="Haas B."/>
            <person name="Abouelleil A."/>
            <person name="Allen A.W."/>
            <person name="Alvarado L."/>
            <person name="Arachchi H.M."/>
            <person name="Berlin A.M."/>
            <person name="Chapman S.B."/>
            <person name="Gainer-Dewar J."/>
            <person name="Goldberg J."/>
            <person name="Griggs A."/>
            <person name="Gujja S."/>
            <person name="Hansen M."/>
            <person name="Howarth C."/>
            <person name="Imamovic A."/>
            <person name="Ireland A."/>
            <person name="Larimer J."/>
            <person name="McCowan C."/>
            <person name="Murphy C."/>
            <person name="Pearson M."/>
            <person name="Poon T.W."/>
            <person name="Priest M."/>
            <person name="Roberts A."/>
            <person name="Saif S."/>
            <person name="Shea T."/>
            <person name="Sisk P."/>
            <person name="Sykes S."/>
            <person name="Wortman J."/>
            <person name="Nusbaum C."/>
            <person name="Birren B."/>
        </authorList>
    </citation>
    <scope>NUCLEOTIDE SEQUENCE [LARGE SCALE GENOMIC DNA]</scope>
    <source>
        <strain evidence="2">dnLKV7</strain>
    </source>
</reference>